<keyword evidence="2" id="KW-1185">Reference proteome</keyword>
<comment type="caution">
    <text evidence="1">The sequence shown here is derived from an EMBL/GenBank/DDBJ whole genome shotgun (WGS) entry which is preliminary data.</text>
</comment>
<dbReference type="RefSeq" id="WP_058267967.1">
    <property type="nucleotide sequence ID" value="NZ_FMAZ01000003.1"/>
</dbReference>
<proteinExistence type="predicted"/>
<dbReference type="OrthoDB" id="4948367at2"/>
<protein>
    <submittedName>
        <fullName evidence="1">Uncharacterized protein</fullName>
    </submittedName>
</protein>
<sequence>MTLQSYLIEAGAIDATAVPRGGSYVTLPAGAEVPPTPQGSYVSLPGELPGNANKAQGTYVTLSSVPAGDTEISYTRVG</sequence>
<accession>A0A0V8IQE0</accession>
<name>A0A0V8IQE0_9MICC</name>
<dbReference type="EMBL" id="LNQM01000003">
    <property type="protein sequence ID" value="KSU76897.1"/>
    <property type="molecule type" value="Genomic_DNA"/>
</dbReference>
<dbReference type="AlphaFoldDB" id="A0A0V8IQE0"/>
<dbReference type="Proteomes" id="UP000053199">
    <property type="component" value="Unassembled WGS sequence"/>
</dbReference>
<organism evidence="1 2">
    <name type="scientific">Pseudarthrobacter enclensis</name>
    <dbReference type="NCBI Taxonomy" id="993070"/>
    <lineage>
        <taxon>Bacteria</taxon>
        <taxon>Bacillati</taxon>
        <taxon>Actinomycetota</taxon>
        <taxon>Actinomycetes</taxon>
        <taxon>Micrococcales</taxon>
        <taxon>Micrococcaceae</taxon>
        <taxon>Pseudarthrobacter</taxon>
    </lineage>
</organism>
<evidence type="ECO:0000313" key="1">
    <source>
        <dbReference type="EMBL" id="KSU76897.1"/>
    </source>
</evidence>
<gene>
    <name evidence="1" type="ORF">AS031_09930</name>
</gene>
<reference evidence="1 2" key="1">
    <citation type="journal article" date="2014" name="Arch. Microbiol.">
        <title>Arthrobacter enclensis sp. nov., isolated from sediment sample.</title>
        <authorList>
            <person name="Dastager S.G."/>
            <person name="Liu Q."/>
            <person name="Tang S.K."/>
            <person name="Krishnamurthi S."/>
            <person name="Lee J.C."/>
            <person name="Li W.J."/>
        </authorList>
    </citation>
    <scope>NUCLEOTIDE SEQUENCE [LARGE SCALE GENOMIC DNA]</scope>
    <source>
        <strain evidence="1 2">NIO-1008</strain>
    </source>
</reference>
<evidence type="ECO:0000313" key="2">
    <source>
        <dbReference type="Proteomes" id="UP000053199"/>
    </source>
</evidence>